<name>A0A4Q9I3S8_STRKA</name>
<accession>A0A4Q9I3S8</accession>
<dbReference type="EMBL" id="SIXH01000001">
    <property type="protein sequence ID" value="TBO61629.1"/>
    <property type="molecule type" value="Genomic_DNA"/>
</dbReference>
<dbReference type="AlphaFoldDB" id="A0A4Q9I3S8"/>
<evidence type="ECO:0000313" key="2">
    <source>
        <dbReference type="EMBL" id="TBO61629.1"/>
    </source>
</evidence>
<dbReference type="Proteomes" id="UP000292452">
    <property type="component" value="Unassembled WGS sequence"/>
</dbReference>
<comment type="caution">
    <text evidence="2">The sequence shown here is derived from an EMBL/GenBank/DDBJ whole genome shotgun (WGS) entry which is preliminary data.</text>
</comment>
<feature type="compositionally biased region" description="Low complexity" evidence="1">
    <location>
        <begin position="8"/>
        <end position="19"/>
    </location>
</feature>
<protein>
    <recommendedName>
        <fullName evidence="4">MarR family transcriptional regulator</fullName>
    </recommendedName>
</protein>
<proteinExistence type="predicted"/>
<feature type="region of interest" description="Disordered" evidence="1">
    <location>
        <begin position="1"/>
        <end position="38"/>
    </location>
</feature>
<evidence type="ECO:0000256" key="1">
    <source>
        <dbReference type="SAM" id="MobiDB-lite"/>
    </source>
</evidence>
<reference evidence="2 3" key="1">
    <citation type="submission" date="2019-02" db="EMBL/GenBank/DDBJ databases">
        <title>Draft Genome Sequence of Streptomyces sp. AM-2504, identified by 16S rRNA comparative analysis as a Streptomyces Kasugaensis strain.</title>
        <authorList>
            <person name="Napolioni V."/>
            <person name="Giuliodori A.M."/>
            <person name="Spurio R."/>
            <person name="Fabbretti A."/>
        </authorList>
    </citation>
    <scope>NUCLEOTIDE SEQUENCE [LARGE SCALE GENOMIC DNA]</scope>
    <source>
        <strain evidence="2 3">AM-2504</strain>
    </source>
</reference>
<sequence>MGRPPLPSSGRRPWSSAGRRGPRRRGSADTERLGDKANDELTAALTPAEREQLIGLLTRVVQPEEPCRGTRHTGP</sequence>
<gene>
    <name evidence="2" type="ORF">EYS09_00105</name>
</gene>
<feature type="compositionally biased region" description="Basic and acidic residues" evidence="1">
    <location>
        <begin position="26"/>
        <end position="38"/>
    </location>
</feature>
<evidence type="ECO:0008006" key="4">
    <source>
        <dbReference type="Google" id="ProtNLM"/>
    </source>
</evidence>
<evidence type="ECO:0000313" key="3">
    <source>
        <dbReference type="Proteomes" id="UP000292452"/>
    </source>
</evidence>
<organism evidence="2 3">
    <name type="scientific">Streptomyces kasugaensis</name>
    <dbReference type="NCBI Taxonomy" id="1946"/>
    <lineage>
        <taxon>Bacteria</taxon>
        <taxon>Bacillati</taxon>
        <taxon>Actinomycetota</taxon>
        <taxon>Actinomycetes</taxon>
        <taxon>Kitasatosporales</taxon>
        <taxon>Streptomycetaceae</taxon>
        <taxon>Streptomyces</taxon>
    </lineage>
</organism>
<keyword evidence="3" id="KW-1185">Reference proteome</keyword>